<dbReference type="OrthoDB" id="9785995at2"/>
<proteinExistence type="inferred from homology"/>
<evidence type="ECO:0000313" key="8">
    <source>
        <dbReference type="Proteomes" id="UP000269923"/>
    </source>
</evidence>
<comment type="caution">
    <text evidence="7">The sequence shown here is derived from an EMBL/GenBank/DDBJ whole genome shotgun (WGS) entry which is preliminary data.</text>
</comment>
<keyword evidence="2 6" id="KW-0963">Cytoplasm</keyword>
<evidence type="ECO:0000256" key="5">
    <source>
        <dbReference type="ARBA" id="ARBA00022691"/>
    </source>
</evidence>
<dbReference type="AlphaFoldDB" id="A0A3P2A6Z5"/>
<comment type="subcellular location">
    <subcellularLocation>
        <location evidence="6">Cytoplasm</location>
    </subcellularLocation>
</comment>
<evidence type="ECO:0000256" key="2">
    <source>
        <dbReference type="ARBA" id="ARBA00022490"/>
    </source>
</evidence>
<evidence type="ECO:0000256" key="3">
    <source>
        <dbReference type="ARBA" id="ARBA00022603"/>
    </source>
</evidence>
<dbReference type="STRING" id="1121352.GCA_000620925_00301"/>
<feature type="binding site" evidence="6">
    <location>
        <position position="149"/>
    </location>
    <ligand>
        <name>S-adenosyl-L-methionine</name>
        <dbReference type="ChEBI" id="CHEBI:59789"/>
    </ligand>
</feature>
<dbReference type="Pfam" id="PF06325">
    <property type="entry name" value="PrmA"/>
    <property type="match status" value="1"/>
</dbReference>
<keyword evidence="4 6" id="KW-0808">Transferase</keyword>
<sequence length="296" mass="31447">MPYLQASIPVEERLAEVLSDALMEQGALSVSIEDAAAGTDAEEPIFGEPGMQQRVWQQSVLTVLFAEHDDVKAAVAAAAQSVGAADLDFELTSVADQDWVRLTQAQFEPIEISPRLRITPTWHEAQGGAAAELRLDPGVAFGTGSHPTTQLCLRWLDDHLRDGETVLDYGCGSGILAIAALKLGAGAATGVDIDPQAVAAAQANAEQNQVDALFCADADLPEGSQFDVVLANILSNTLRMLAQMLAARTRSGGRIVLSGILEGQVEELSALYAQWFDMNAPVYEQGWACLSGTKRA</sequence>
<keyword evidence="5 6" id="KW-0949">S-adenosyl-L-methionine</keyword>
<dbReference type="InterPro" id="IPR050078">
    <property type="entry name" value="Ribosomal_L11_MeTrfase_PrmA"/>
</dbReference>
<keyword evidence="7" id="KW-0687">Ribonucleoprotein</keyword>
<keyword evidence="3 6" id="KW-0489">Methyltransferase</keyword>
<dbReference type="GO" id="GO:0005840">
    <property type="term" value="C:ribosome"/>
    <property type="evidence" value="ECO:0007669"/>
    <property type="project" value="UniProtKB-KW"/>
</dbReference>
<dbReference type="SUPFAM" id="SSF53335">
    <property type="entry name" value="S-adenosyl-L-methionine-dependent methyltransferases"/>
    <property type="match status" value="1"/>
</dbReference>
<feature type="binding site" evidence="6">
    <location>
        <position position="232"/>
    </location>
    <ligand>
        <name>S-adenosyl-L-methionine</name>
        <dbReference type="ChEBI" id="CHEBI:59789"/>
    </ligand>
</feature>
<accession>A0A3P2A6Z5</accession>
<dbReference type="CDD" id="cd02440">
    <property type="entry name" value="AdoMet_MTases"/>
    <property type="match status" value="1"/>
</dbReference>
<keyword evidence="8" id="KW-1185">Reference proteome</keyword>
<evidence type="ECO:0000313" key="7">
    <source>
        <dbReference type="EMBL" id="RRD91171.1"/>
    </source>
</evidence>
<dbReference type="NCBIfam" id="TIGR00406">
    <property type="entry name" value="prmA"/>
    <property type="match status" value="1"/>
</dbReference>
<dbReference type="InterPro" id="IPR029063">
    <property type="entry name" value="SAM-dependent_MTases_sf"/>
</dbReference>
<evidence type="ECO:0000256" key="1">
    <source>
        <dbReference type="ARBA" id="ARBA00009741"/>
    </source>
</evidence>
<name>A0A3P2A6Z5_9NEIS</name>
<evidence type="ECO:0000256" key="6">
    <source>
        <dbReference type="HAMAP-Rule" id="MF_00735"/>
    </source>
</evidence>
<dbReference type="RefSeq" id="WP_124793983.1">
    <property type="nucleotide sequence ID" value="NZ_RQYC01000002.1"/>
</dbReference>
<dbReference type="InterPro" id="IPR004498">
    <property type="entry name" value="Ribosomal_PrmA_MeTrfase"/>
</dbReference>
<dbReference type="PIRSF" id="PIRSF000401">
    <property type="entry name" value="RPL11_MTase"/>
    <property type="match status" value="1"/>
</dbReference>
<dbReference type="EMBL" id="RQYC01000002">
    <property type="protein sequence ID" value="RRD91171.1"/>
    <property type="molecule type" value="Genomic_DNA"/>
</dbReference>
<feature type="binding site" evidence="6">
    <location>
        <position position="192"/>
    </location>
    <ligand>
        <name>S-adenosyl-L-methionine</name>
        <dbReference type="ChEBI" id="CHEBI:59789"/>
    </ligand>
</feature>
<dbReference type="PANTHER" id="PTHR43648:SF1">
    <property type="entry name" value="ELECTRON TRANSFER FLAVOPROTEIN BETA SUBUNIT LYSINE METHYLTRANSFERASE"/>
    <property type="match status" value="1"/>
</dbReference>
<feature type="binding site" evidence="6">
    <location>
        <position position="170"/>
    </location>
    <ligand>
        <name>S-adenosyl-L-methionine</name>
        <dbReference type="ChEBI" id="CHEBI:59789"/>
    </ligand>
</feature>
<dbReference type="GO" id="GO:0032259">
    <property type="term" value="P:methylation"/>
    <property type="evidence" value="ECO:0007669"/>
    <property type="project" value="UniProtKB-KW"/>
</dbReference>
<keyword evidence="7" id="KW-0689">Ribosomal protein</keyword>
<dbReference type="PANTHER" id="PTHR43648">
    <property type="entry name" value="ELECTRON TRANSFER FLAVOPROTEIN BETA SUBUNIT LYSINE METHYLTRANSFERASE"/>
    <property type="match status" value="1"/>
</dbReference>
<dbReference type="GO" id="GO:0005829">
    <property type="term" value="C:cytosol"/>
    <property type="evidence" value="ECO:0007669"/>
    <property type="project" value="TreeGrafter"/>
</dbReference>
<dbReference type="Gene3D" id="3.40.50.150">
    <property type="entry name" value="Vaccinia Virus protein VP39"/>
    <property type="match status" value="1"/>
</dbReference>
<evidence type="ECO:0000256" key="4">
    <source>
        <dbReference type="ARBA" id="ARBA00022679"/>
    </source>
</evidence>
<comment type="function">
    <text evidence="6">Methylates ribosomal protein L11.</text>
</comment>
<organism evidence="7 8">
    <name type="scientific">Conchiformibius steedae</name>
    <dbReference type="NCBI Taxonomy" id="153493"/>
    <lineage>
        <taxon>Bacteria</taxon>
        <taxon>Pseudomonadati</taxon>
        <taxon>Pseudomonadota</taxon>
        <taxon>Betaproteobacteria</taxon>
        <taxon>Neisseriales</taxon>
        <taxon>Neisseriaceae</taxon>
        <taxon>Conchiformibius</taxon>
    </lineage>
</organism>
<comment type="similarity">
    <text evidence="1 6">Belongs to the methyltransferase superfamily. PrmA family.</text>
</comment>
<protein>
    <recommendedName>
        <fullName evidence="6">Ribosomal protein L11 methyltransferase</fullName>
        <shortName evidence="6">L11 Mtase</shortName>
        <ecNumber evidence="6">2.1.1.-</ecNumber>
    </recommendedName>
</protein>
<dbReference type="Proteomes" id="UP000269923">
    <property type="component" value="Unassembled WGS sequence"/>
</dbReference>
<comment type="catalytic activity">
    <reaction evidence="6">
        <text>L-lysyl-[protein] + 3 S-adenosyl-L-methionine = N(6),N(6),N(6)-trimethyl-L-lysyl-[protein] + 3 S-adenosyl-L-homocysteine + 3 H(+)</text>
        <dbReference type="Rhea" id="RHEA:54192"/>
        <dbReference type="Rhea" id="RHEA-COMP:9752"/>
        <dbReference type="Rhea" id="RHEA-COMP:13826"/>
        <dbReference type="ChEBI" id="CHEBI:15378"/>
        <dbReference type="ChEBI" id="CHEBI:29969"/>
        <dbReference type="ChEBI" id="CHEBI:57856"/>
        <dbReference type="ChEBI" id="CHEBI:59789"/>
        <dbReference type="ChEBI" id="CHEBI:61961"/>
    </reaction>
</comment>
<dbReference type="EC" id="2.1.1.-" evidence="6"/>
<reference evidence="7 8" key="1">
    <citation type="submission" date="2018-11" db="EMBL/GenBank/DDBJ databases">
        <title>Genomes From Bacteria Associated with the Canine Oral Cavity: a Test Case for Automated Genome-Based Taxonomic Assignment.</title>
        <authorList>
            <person name="Coil D.A."/>
            <person name="Jospin G."/>
            <person name="Darling A.E."/>
            <person name="Wallis C."/>
            <person name="Davis I.J."/>
            <person name="Harris S."/>
            <person name="Eisen J.A."/>
            <person name="Holcombe L.J."/>
            <person name="O'Flynn C."/>
        </authorList>
    </citation>
    <scope>NUCLEOTIDE SEQUENCE [LARGE SCALE GENOMIC DNA]</scope>
    <source>
        <strain evidence="7 8">COT-280</strain>
    </source>
</reference>
<dbReference type="GO" id="GO:0016279">
    <property type="term" value="F:protein-lysine N-methyltransferase activity"/>
    <property type="evidence" value="ECO:0007669"/>
    <property type="project" value="TreeGrafter"/>
</dbReference>
<dbReference type="HAMAP" id="MF_00735">
    <property type="entry name" value="Methyltr_PrmA"/>
    <property type="match status" value="1"/>
</dbReference>
<gene>
    <name evidence="6" type="primary">prmA</name>
    <name evidence="7" type="ORF">EII21_01905</name>
</gene>